<keyword evidence="1" id="KW-1133">Transmembrane helix</keyword>
<sequence length="271" mass="30619">MTEISRLKYVQWRPIGVCDTGAGKERKAKMFSRVDLATVTNPEVNRENWPQHPEVMQLIHRYARDVAELSKLTDDMASPEIAEVKLVGAVLGHEQTPILNQESSDGRVQFFQVSFQDGKTENISSKNWKRWLKWLLITVGVLLGMALMLLIISQLSSNSFTSTKRSVSTCSTNRQASAYSEQLRDIRKSLVAELNRLPAWSNFKEARVQCIGGRMDVDQQEQRLLQCLLAVRSRTKNMPSASRPNLNQIEDCASTLCLQGLPHLSSSCKRL</sequence>
<evidence type="ECO:0000256" key="1">
    <source>
        <dbReference type="SAM" id="Phobius"/>
    </source>
</evidence>
<gene>
    <name evidence="2" type="ORF">METZ01_LOCUS74586</name>
</gene>
<feature type="transmembrane region" description="Helical" evidence="1">
    <location>
        <begin position="134"/>
        <end position="155"/>
    </location>
</feature>
<dbReference type="EMBL" id="UINC01005501">
    <property type="protein sequence ID" value="SVA21732.1"/>
    <property type="molecule type" value="Genomic_DNA"/>
</dbReference>
<proteinExistence type="predicted"/>
<organism evidence="2">
    <name type="scientific">marine metagenome</name>
    <dbReference type="NCBI Taxonomy" id="408172"/>
    <lineage>
        <taxon>unclassified sequences</taxon>
        <taxon>metagenomes</taxon>
        <taxon>ecological metagenomes</taxon>
    </lineage>
</organism>
<reference evidence="2" key="1">
    <citation type="submission" date="2018-05" db="EMBL/GenBank/DDBJ databases">
        <authorList>
            <person name="Lanie J.A."/>
            <person name="Ng W.-L."/>
            <person name="Kazmierczak K.M."/>
            <person name="Andrzejewski T.M."/>
            <person name="Davidsen T.M."/>
            <person name="Wayne K.J."/>
            <person name="Tettelin H."/>
            <person name="Glass J.I."/>
            <person name="Rusch D."/>
            <person name="Podicherti R."/>
            <person name="Tsui H.-C.T."/>
            <person name="Winkler M.E."/>
        </authorList>
    </citation>
    <scope>NUCLEOTIDE SEQUENCE</scope>
</reference>
<name>A0A381U0H3_9ZZZZ</name>
<evidence type="ECO:0000313" key="2">
    <source>
        <dbReference type="EMBL" id="SVA21732.1"/>
    </source>
</evidence>
<accession>A0A381U0H3</accession>
<keyword evidence="1" id="KW-0472">Membrane</keyword>
<dbReference type="AlphaFoldDB" id="A0A381U0H3"/>
<keyword evidence="1" id="KW-0812">Transmembrane</keyword>
<protein>
    <submittedName>
        <fullName evidence="2">Uncharacterized protein</fullName>
    </submittedName>
</protein>